<keyword evidence="1" id="KW-0472">Membrane</keyword>
<name>A0ABW9RM88_9BACT</name>
<keyword evidence="1" id="KW-1133">Transmembrane helix</keyword>
<comment type="caution">
    <text evidence="2">The sequence shown here is derived from an EMBL/GenBank/DDBJ whole genome shotgun (WGS) entry which is preliminary data.</text>
</comment>
<feature type="transmembrane region" description="Helical" evidence="1">
    <location>
        <begin position="12"/>
        <end position="31"/>
    </location>
</feature>
<dbReference type="PANTHER" id="PTHR37804:SF1">
    <property type="entry name" value="CDAA REGULATORY PROTEIN CDAR"/>
    <property type="match status" value="1"/>
</dbReference>
<evidence type="ECO:0008006" key="4">
    <source>
        <dbReference type="Google" id="ProtNLM"/>
    </source>
</evidence>
<gene>
    <name evidence="2" type="ORF">E1163_07630</name>
</gene>
<accession>A0ABW9RM88</accession>
<evidence type="ECO:0000256" key="1">
    <source>
        <dbReference type="SAM" id="Phobius"/>
    </source>
</evidence>
<keyword evidence="3" id="KW-1185">Reference proteome</keyword>
<dbReference type="PANTHER" id="PTHR37804">
    <property type="entry name" value="CDAA REGULATORY PROTEIN CDAR"/>
    <property type="match status" value="1"/>
</dbReference>
<proteinExistence type="predicted"/>
<evidence type="ECO:0000313" key="3">
    <source>
        <dbReference type="Proteomes" id="UP000798808"/>
    </source>
</evidence>
<keyword evidence="1" id="KW-0812">Transmembrane</keyword>
<dbReference type="InterPro" id="IPR053154">
    <property type="entry name" value="c-di-AMP_regulator"/>
</dbReference>
<sequence>MRSLRPDKTNRLRVIILCVFAATTFWFLNALNENYSTTLKYPLQFVYDKEKYIAVDELPEYIQVNVSGLGWNLFRNSLGIKVTPLRIALESPSELKKITGGALPALISDQISEVELNYVLTDTLHINIDQKITRTFPVKVDSAGISLASGYRLVNSVRYTPDSVTLEGPEGILTQMPDTLLINIPQKDIDENFKEDVPVNTPNNNLIKRNPPTLSIVFGVEEFVEASESTPLKTVNFPENGKAYIEKNSINVQFLVSQSKRENVTSEAFEAVVDYKDMDKADSTITPKLVNYPGYIQEVKLDTAKVKVRFNEE</sequence>
<dbReference type="RefSeq" id="WP_155170847.1">
    <property type="nucleotide sequence ID" value="NZ_BAAAFL010000012.1"/>
</dbReference>
<dbReference type="Gene3D" id="2.170.120.30">
    <property type="match status" value="1"/>
</dbReference>
<organism evidence="2 3">
    <name type="scientific">Fulvivirga kasyanovii</name>
    <dbReference type="NCBI Taxonomy" id="396812"/>
    <lineage>
        <taxon>Bacteria</taxon>
        <taxon>Pseudomonadati</taxon>
        <taxon>Bacteroidota</taxon>
        <taxon>Cytophagia</taxon>
        <taxon>Cytophagales</taxon>
        <taxon>Fulvivirgaceae</taxon>
        <taxon>Fulvivirga</taxon>
    </lineage>
</organism>
<dbReference type="Proteomes" id="UP000798808">
    <property type="component" value="Unassembled WGS sequence"/>
</dbReference>
<dbReference type="EMBL" id="SMLW01000455">
    <property type="protein sequence ID" value="MTI24806.1"/>
    <property type="molecule type" value="Genomic_DNA"/>
</dbReference>
<reference evidence="2 3" key="1">
    <citation type="submission" date="2019-02" db="EMBL/GenBank/DDBJ databases">
        <authorList>
            <person name="Goldberg S.R."/>
            <person name="Haltli B.A."/>
            <person name="Correa H."/>
            <person name="Russell K.G."/>
        </authorList>
    </citation>
    <scope>NUCLEOTIDE SEQUENCE [LARGE SCALE GENOMIC DNA]</scope>
    <source>
        <strain evidence="2 3">JCM 16186</strain>
    </source>
</reference>
<dbReference type="Gene3D" id="2.170.120.40">
    <property type="entry name" value="YbbR-like domain"/>
    <property type="match status" value="1"/>
</dbReference>
<protein>
    <recommendedName>
        <fullName evidence="4">YbbR-like domain-containing protein</fullName>
    </recommendedName>
</protein>
<evidence type="ECO:0000313" key="2">
    <source>
        <dbReference type="EMBL" id="MTI24806.1"/>
    </source>
</evidence>